<evidence type="ECO:0000313" key="4">
    <source>
        <dbReference type="EMBL" id="HIV40159.1"/>
    </source>
</evidence>
<keyword evidence="2" id="KW-0067">ATP-binding</keyword>
<dbReference type="GO" id="GO:0005524">
    <property type="term" value="F:ATP binding"/>
    <property type="evidence" value="ECO:0007669"/>
    <property type="project" value="UniProtKB-KW"/>
</dbReference>
<dbReference type="SUPFAM" id="SSF52540">
    <property type="entry name" value="P-loop containing nucleoside triphosphate hydrolases"/>
    <property type="match status" value="1"/>
</dbReference>
<dbReference type="InterPro" id="IPR002197">
    <property type="entry name" value="HTH_Fis"/>
</dbReference>
<dbReference type="Pfam" id="PF00158">
    <property type="entry name" value="Sigma54_activat"/>
    <property type="match status" value="1"/>
</dbReference>
<comment type="caution">
    <text evidence="4">The sequence shown here is derived from an EMBL/GenBank/DDBJ whole genome shotgun (WGS) entry which is preliminary data.</text>
</comment>
<dbReference type="GO" id="GO:0000156">
    <property type="term" value="F:phosphorelay response regulator activity"/>
    <property type="evidence" value="ECO:0007669"/>
    <property type="project" value="InterPro"/>
</dbReference>
<dbReference type="PANTHER" id="PTHR32071">
    <property type="entry name" value="TRANSCRIPTIONAL REGULATORY PROTEIN"/>
    <property type="match status" value="1"/>
</dbReference>
<evidence type="ECO:0000313" key="5">
    <source>
        <dbReference type="Proteomes" id="UP000886814"/>
    </source>
</evidence>
<dbReference type="PRINTS" id="PR01590">
    <property type="entry name" value="HTHFIS"/>
</dbReference>
<dbReference type="Gene3D" id="1.10.10.60">
    <property type="entry name" value="Homeodomain-like"/>
    <property type="match status" value="1"/>
</dbReference>
<evidence type="ECO:0000259" key="3">
    <source>
        <dbReference type="PROSITE" id="PS50045"/>
    </source>
</evidence>
<evidence type="ECO:0000256" key="1">
    <source>
        <dbReference type="ARBA" id="ARBA00022741"/>
    </source>
</evidence>
<feature type="domain" description="Sigma-54 factor interaction" evidence="3">
    <location>
        <begin position="308"/>
        <end position="513"/>
    </location>
</feature>
<dbReference type="Gene3D" id="3.40.50.10660">
    <property type="entry name" value="PrpR receptor domain-like"/>
    <property type="match status" value="1"/>
</dbReference>
<keyword evidence="1" id="KW-0547">Nucleotide-binding</keyword>
<accession>A0A9D1PF76</accession>
<dbReference type="InterPro" id="IPR010524">
    <property type="entry name" value="Sig_transdc_resp-reg_PrpR_N"/>
</dbReference>
<dbReference type="Gene3D" id="1.10.8.60">
    <property type="match status" value="1"/>
</dbReference>
<dbReference type="PROSITE" id="PS50045">
    <property type="entry name" value="SIGMA54_INTERACT_4"/>
    <property type="match status" value="1"/>
</dbReference>
<dbReference type="Proteomes" id="UP000886814">
    <property type="component" value="Unassembled WGS sequence"/>
</dbReference>
<dbReference type="InterPro" id="IPR027417">
    <property type="entry name" value="P-loop_NTPase"/>
</dbReference>
<dbReference type="SUPFAM" id="SSF46689">
    <property type="entry name" value="Homeodomain-like"/>
    <property type="match status" value="1"/>
</dbReference>
<dbReference type="Pfam" id="PF06506">
    <property type="entry name" value="PrpR_N"/>
    <property type="match status" value="1"/>
</dbReference>
<sequence>MKNKIRILGIAPYQGLVGLMNQYARHYTDIELTAMCGAMEAGVELALKYHQDYDVIISRANTARLISRAVTTPVIDIGMGYYDVLRCIKMVESSKTKFAIVGFRTLTSIADDICELLKLPIEVFSISTAKEGCQLLDQLKEQGYKTVICDTVPYNYAKQIGITPVLLTSSVESLKAAVKNAKHVWKSNQRLFSSLTMMKHLLNTSSNSFLVLRTDGVCLYSTLLPENEDLITRQLLDELPRSRNEKKRSFFITVNDLMYSVLSEFCEDGVEDYVIFSIQQSKIPISYSKYGISILNEKSAQKSFSDSFYSRTELAREIIADTETLSDSTSSLMIAGEIGTGKDRVAHIYYAKSCLQSNPLYEVNCSLLNDKSWNFLVNHYNSPFTDNGNTIYISNLDALGRSRQKQLLSIILDTNLHVRNRLIFSCTHTWGTPLPHIAQEYTNALGCLLIPIIPLRYQEKDIASSAALYIDALNQSLGSQVVGLDDEAAKLLCGYQFPYNRTQLKRILKKAVLKTDTAYITGNTIRNILIEESHLFPDPKLSLPEEYENLYASADDQAEKYSPDKSSLHLQIDLNHSLDDINRQIIQQTVKLCGNNRTAAAKKLGISRTTLWRYLNR</sequence>
<dbReference type="GO" id="GO:0006355">
    <property type="term" value="P:regulation of DNA-templated transcription"/>
    <property type="evidence" value="ECO:0007669"/>
    <property type="project" value="InterPro"/>
</dbReference>
<organism evidence="4 5">
    <name type="scientific">Candidatus Blautia stercorigallinarum</name>
    <dbReference type="NCBI Taxonomy" id="2838501"/>
    <lineage>
        <taxon>Bacteria</taxon>
        <taxon>Bacillati</taxon>
        <taxon>Bacillota</taxon>
        <taxon>Clostridia</taxon>
        <taxon>Lachnospirales</taxon>
        <taxon>Lachnospiraceae</taxon>
        <taxon>Blautia</taxon>
    </lineage>
</organism>
<dbReference type="Gene3D" id="3.40.50.2300">
    <property type="match status" value="1"/>
</dbReference>
<reference evidence="4" key="1">
    <citation type="journal article" date="2021" name="PeerJ">
        <title>Extensive microbial diversity within the chicken gut microbiome revealed by metagenomics and culture.</title>
        <authorList>
            <person name="Gilroy R."/>
            <person name="Ravi A."/>
            <person name="Getino M."/>
            <person name="Pursley I."/>
            <person name="Horton D.L."/>
            <person name="Alikhan N.F."/>
            <person name="Baker D."/>
            <person name="Gharbi K."/>
            <person name="Hall N."/>
            <person name="Watson M."/>
            <person name="Adriaenssens E.M."/>
            <person name="Foster-Nyarko E."/>
            <person name="Jarju S."/>
            <person name="Secka A."/>
            <person name="Antonio M."/>
            <person name="Oren A."/>
            <person name="Chaudhuri R.R."/>
            <person name="La Ragione R."/>
            <person name="Hildebrand F."/>
            <person name="Pallen M.J."/>
        </authorList>
    </citation>
    <scope>NUCLEOTIDE SEQUENCE</scope>
    <source>
        <strain evidence="4">CHK195-9823</strain>
    </source>
</reference>
<dbReference type="GO" id="GO:0043565">
    <property type="term" value="F:sequence-specific DNA binding"/>
    <property type="evidence" value="ECO:0007669"/>
    <property type="project" value="InterPro"/>
</dbReference>
<dbReference type="Pfam" id="PF02954">
    <property type="entry name" value="HTH_8"/>
    <property type="match status" value="1"/>
</dbReference>
<gene>
    <name evidence="4" type="ORF">H9747_14395</name>
</gene>
<proteinExistence type="predicted"/>
<dbReference type="InterPro" id="IPR002078">
    <property type="entry name" value="Sigma_54_int"/>
</dbReference>
<dbReference type="SUPFAM" id="SSF159800">
    <property type="entry name" value="PrpR receptor domain-like"/>
    <property type="match status" value="1"/>
</dbReference>
<name>A0A9D1PF76_9FIRM</name>
<dbReference type="AlphaFoldDB" id="A0A9D1PF76"/>
<dbReference type="InterPro" id="IPR009057">
    <property type="entry name" value="Homeodomain-like_sf"/>
</dbReference>
<protein>
    <submittedName>
        <fullName evidence="4">PrpR N-terminal domain-containing protein</fullName>
    </submittedName>
</protein>
<dbReference type="Gene3D" id="3.40.50.300">
    <property type="entry name" value="P-loop containing nucleotide triphosphate hydrolases"/>
    <property type="match status" value="1"/>
</dbReference>
<reference evidence="4" key="2">
    <citation type="submission" date="2021-04" db="EMBL/GenBank/DDBJ databases">
        <authorList>
            <person name="Gilroy R."/>
        </authorList>
    </citation>
    <scope>NUCLEOTIDE SEQUENCE</scope>
    <source>
        <strain evidence="4">CHK195-9823</strain>
    </source>
</reference>
<evidence type="ECO:0000256" key="2">
    <source>
        <dbReference type="ARBA" id="ARBA00022840"/>
    </source>
</evidence>
<dbReference type="EMBL" id="DXIQ01000102">
    <property type="protein sequence ID" value="HIV40159.1"/>
    <property type="molecule type" value="Genomic_DNA"/>
</dbReference>